<sequence>MTSVQFDSKYSQTDLPNQQTRFKLSKILKTYLTVVSQHRLHLFNQYTQSDESYHDQNLLNVRKQILDRFEWVIIELEQTIENLQRCQLSVIDAQQSIDRPLIKEVIETSLNADSSSIKNRKRFMPNRDEWQTYKRDLQETKEELYVLDLFIHRGISKIDRLVNSTNFYT</sequence>
<name>A0A814WF52_9BILA</name>
<organism evidence="1 2">
    <name type="scientific">Rotaria sordida</name>
    <dbReference type="NCBI Taxonomy" id="392033"/>
    <lineage>
        <taxon>Eukaryota</taxon>
        <taxon>Metazoa</taxon>
        <taxon>Spiralia</taxon>
        <taxon>Gnathifera</taxon>
        <taxon>Rotifera</taxon>
        <taxon>Eurotatoria</taxon>
        <taxon>Bdelloidea</taxon>
        <taxon>Philodinida</taxon>
        <taxon>Philodinidae</taxon>
        <taxon>Rotaria</taxon>
    </lineage>
</organism>
<dbReference type="EMBL" id="CAJNOL010000794">
    <property type="protein sequence ID" value="CAF1201651.1"/>
    <property type="molecule type" value="Genomic_DNA"/>
</dbReference>
<comment type="caution">
    <text evidence="1">The sequence shown here is derived from an EMBL/GenBank/DDBJ whole genome shotgun (WGS) entry which is preliminary data.</text>
</comment>
<accession>A0A814WF52</accession>
<evidence type="ECO:0000313" key="2">
    <source>
        <dbReference type="Proteomes" id="UP000663870"/>
    </source>
</evidence>
<evidence type="ECO:0000313" key="1">
    <source>
        <dbReference type="EMBL" id="CAF1201651.1"/>
    </source>
</evidence>
<keyword evidence="2" id="KW-1185">Reference proteome</keyword>
<proteinExistence type="predicted"/>
<reference evidence="1" key="1">
    <citation type="submission" date="2021-02" db="EMBL/GenBank/DDBJ databases">
        <authorList>
            <person name="Nowell W R."/>
        </authorList>
    </citation>
    <scope>NUCLEOTIDE SEQUENCE</scope>
</reference>
<dbReference type="Proteomes" id="UP000663870">
    <property type="component" value="Unassembled WGS sequence"/>
</dbReference>
<dbReference type="AlphaFoldDB" id="A0A814WF52"/>
<protein>
    <submittedName>
        <fullName evidence="1">Uncharacterized protein</fullName>
    </submittedName>
</protein>
<gene>
    <name evidence="1" type="ORF">JXQ802_LOCUS24455</name>
</gene>